<accession>A0AAE2SDD6</accession>
<evidence type="ECO:0000256" key="2">
    <source>
        <dbReference type="SAM" id="SignalP"/>
    </source>
</evidence>
<name>A0AAE2SDD6_9BACT</name>
<dbReference type="GO" id="GO:0016787">
    <property type="term" value="F:hydrolase activity"/>
    <property type="evidence" value="ECO:0007669"/>
    <property type="project" value="UniProtKB-KW"/>
</dbReference>
<dbReference type="InterPro" id="IPR010905">
    <property type="entry name" value="Glyco_hydro_88"/>
</dbReference>
<dbReference type="Proteomes" id="UP000634206">
    <property type="component" value="Unassembled WGS sequence"/>
</dbReference>
<feature type="signal peptide" evidence="2">
    <location>
        <begin position="1"/>
        <end position="21"/>
    </location>
</feature>
<feature type="chain" id="PRO_5041936803" evidence="2">
    <location>
        <begin position="22"/>
        <end position="406"/>
    </location>
</feature>
<dbReference type="InterPro" id="IPR012341">
    <property type="entry name" value="6hp_glycosidase-like_sf"/>
</dbReference>
<dbReference type="AlphaFoldDB" id="A0AAE2SDD6"/>
<sequence>MMKYLYSPLIALTLASTWATAAPSEIDPKAVHEITKRVADWQIKTFPEHLKYRALSTRMQEAVQKKKEDPNYKMNGYVRSSTSKNWHDLAWHNGALYAGMNQWRKVVKDPKYIEWLKMIGKRNDWKLHKRPYHADDHTVGQFYLALYEETKDLAMLKPTEEHFDWILANPKTGSLTWTKDKSSDAHHRWGWCDALFMAPPVWARLAKVTGEPKYLDFMHQEYMATYDLLWDKDEHLFWRDSSYFEQREANGEKIFWARGNGWVFGGLALMIPDLPKDWEHRAFYIQTYKEMAAKIKTLQREDGTWSMGLLGGVEGYPIKETSGTSFFTFGLAWGVNQGILDKEEYLPVITKGWNALTQCVQPDGLLGYVQPVGAAPGDSFPDKSEVYGVGAFLAAGAEVYRLSGGK</sequence>
<dbReference type="Gene3D" id="1.50.10.10">
    <property type="match status" value="1"/>
</dbReference>
<dbReference type="InterPro" id="IPR052043">
    <property type="entry name" value="PolySaccharide_Degr_Enz"/>
</dbReference>
<dbReference type="RefSeq" id="WP_309489965.1">
    <property type="nucleotide sequence ID" value="NZ_JAENIG010000006.1"/>
</dbReference>
<dbReference type="PANTHER" id="PTHR33886">
    <property type="entry name" value="UNSATURATED RHAMNOGALACTURONAN HYDROLASE (EUROFUNG)"/>
    <property type="match status" value="1"/>
</dbReference>
<dbReference type="PANTHER" id="PTHR33886:SF8">
    <property type="entry name" value="UNSATURATED RHAMNOGALACTURONAN HYDROLASE (EUROFUNG)"/>
    <property type="match status" value="1"/>
</dbReference>
<keyword evidence="4" id="KW-1185">Reference proteome</keyword>
<evidence type="ECO:0000313" key="3">
    <source>
        <dbReference type="EMBL" id="MBK1855352.1"/>
    </source>
</evidence>
<keyword evidence="2" id="KW-0732">Signal</keyword>
<protein>
    <submittedName>
        <fullName evidence="3">Glycoside hydrolase family 88 protein</fullName>
    </submittedName>
</protein>
<evidence type="ECO:0000313" key="4">
    <source>
        <dbReference type="Proteomes" id="UP000634206"/>
    </source>
</evidence>
<reference evidence="3" key="1">
    <citation type="submission" date="2021-01" db="EMBL/GenBank/DDBJ databases">
        <title>Modified the classification status of verrucomicrobia.</title>
        <authorList>
            <person name="Feng X."/>
        </authorList>
    </citation>
    <scope>NUCLEOTIDE SEQUENCE</scope>
    <source>
        <strain evidence="3">5K15</strain>
    </source>
</reference>
<dbReference type="InterPro" id="IPR008928">
    <property type="entry name" value="6-hairpin_glycosidase_sf"/>
</dbReference>
<evidence type="ECO:0000256" key="1">
    <source>
        <dbReference type="ARBA" id="ARBA00022801"/>
    </source>
</evidence>
<keyword evidence="1 3" id="KW-0378">Hydrolase</keyword>
<gene>
    <name evidence="3" type="ORF">JIN83_10305</name>
</gene>
<organism evidence="3 4">
    <name type="scientific">Oceaniferula flava</name>
    <dbReference type="NCBI Taxonomy" id="2800421"/>
    <lineage>
        <taxon>Bacteria</taxon>
        <taxon>Pseudomonadati</taxon>
        <taxon>Verrucomicrobiota</taxon>
        <taxon>Verrucomicrobiia</taxon>
        <taxon>Verrucomicrobiales</taxon>
        <taxon>Verrucomicrobiaceae</taxon>
        <taxon>Oceaniferula</taxon>
    </lineage>
</organism>
<dbReference type="EMBL" id="JAENIG010000006">
    <property type="protein sequence ID" value="MBK1855352.1"/>
    <property type="molecule type" value="Genomic_DNA"/>
</dbReference>
<comment type="caution">
    <text evidence="3">The sequence shown here is derived from an EMBL/GenBank/DDBJ whole genome shotgun (WGS) entry which is preliminary data.</text>
</comment>
<dbReference type="GO" id="GO:0005975">
    <property type="term" value="P:carbohydrate metabolic process"/>
    <property type="evidence" value="ECO:0007669"/>
    <property type="project" value="InterPro"/>
</dbReference>
<proteinExistence type="predicted"/>
<dbReference type="Pfam" id="PF07470">
    <property type="entry name" value="Glyco_hydro_88"/>
    <property type="match status" value="1"/>
</dbReference>
<dbReference type="SUPFAM" id="SSF48208">
    <property type="entry name" value="Six-hairpin glycosidases"/>
    <property type="match status" value="1"/>
</dbReference>